<evidence type="ECO:0000313" key="7">
    <source>
        <dbReference type="Proteomes" id="UP000693970"/>
    </source>
</evidence>
<keyword evidence="3 6" id="KW-0418">Kinase</keyword>
<dbReference type="OrthoDB" id="39614at2759"/>
<dbReference type="CDD" id="cd00130">
    <property type="entry name" value="PAS"/>
    <property type="match status" value="2"/>
</dbReference>
<reference evidence="6" key="2">
    <citation type="submission" date="2021-04" db="EMBL/GenBank/DDBJ databases">
        <authorList>
            <person name="Podell S."/>
        </authorList>
    </citation>
    <scope>NUCLEOTIDE SEQUENCE</scope>
    <source>
        <strain evidence="6">Hildebrandi</strain>
    </source>
</reference>
<dbReference type="FunFam" id="3.30.450.20:FF:000060">
    <property type="entry name" value="Sensor protein FixL"/>
    <property type="match status" value="2"/>
</dbReference>
<dbReference type="Proteomes" id="UP000693970">
    <property type="component" value="Unassembled WGS sequence"/>
</dbReference>
<proteinExistence type="predicted"/>
<comment type="caution">
    <text evidence="6">The sequence shown here is derived from an EMBL/GenBank/DDBJ whole genome shotgun (WGS) entry which is preliminary data.</text>
</comment>
<dbReference type="InterPro" id="IPR052994">
    <property type="entry name" value="Tiny_macrocysts_regulators"/>
</dbReference>
<dbReference type="Pfam" id="PF13426">
    <property type="entry name" value="PAS_9"/>
    <property type="match status" value="1"/>
</dbReference>
<keyword evidence="4" id="KW-0067">ATP-binding</keyword>
<sequence>MTDALCPTAKLLATVLDACAERAILLTDDGVILHRNPAAESFLNDAETIANILVLPDGVASWKDLRAAKVVKKDGVVTRNERTLQVVTNQKCTCGCAQAFSVVYVESKHEVVRSMVDHAMDAVVTIDEEGIIQTANPAAHKLFGYDDNELIGHNMSKLCGGNHAEKHNQYIQSYVKTGVEKAMGKNREVPCRHKDGHEFPCQLGLQEITPIASASHSQKRYFCGYLRDLTQQYQHEAEIKEKEELAQAMVNSSFDPMLEINEEGIITMVNDAILCTFGYTREEMLGSNVSIICGDDHGAHHDEYMRRYLETGCQRIIGRKRQVPAKRKDGSQLQVELGVQEVTLQSGKKVFCGYIRDLTAQHKDKRALRRQQQLIQGKFFGKDAEDLK</sequence>
<dbReference type="Pfam" id="PF13188">
    <property type="entry name" value="PAS_8"/>
    <property type="match status" value="1"/>
</dbReference>
<evidence type="ECO:0000256" key="3">
    <source>
        <dbReference type="ARBA" id="ARBA00022777"/>
    </source>
</evidence>
<dbReference type="GO" id="GO:0005524">
    <property type="term" value="F:ATP binding"/>
    <property type="evidence" value="ECO:0007669"/>
    <property type="project" value="UniProtKB-KW"/>
</dbReference>
<dbReference type="AlphaFoldDB" id="A0A9K3LA82"/>
<evidence type="ECO:0000256" key="1">
    <source>
        <dbReference type="ARBA" id="ARBA00022679"/>
    </source>
</evidence>
<dbReference type="NCBIfam" id="TIGR00229">
    <property type="entry name" value="sensory_box"/>
    <property type="match status" value="2"/>
</dbReference>
<dbReference type="InterPro" id="IPR013767">
    <property type="entry name" value="PAS_fold"/>
</dbReference>
<reference evidence="6" key="1">
    <citation type="journal article" date="2021" name="Sci. Rep.">
        <title>Diploid genomic architecture of Nitzschia inconspicua, an elite biomass production diatom.</title>
        <authorList>
            <person name="Oliver A."/>
            <person name="Podell S."/>
            <person name="Pinowska A."/>
            <person name="Traller J.C."/>
            <person name="Smith S.R."/>
            <person name="McClure R."/>
            <person name="Beliaev A."/>
            <person name="Bohutskyi P."/>
            <person name="Hill E.A."/>
            <person name="Rabines A."/>
            <person name="Zheng H."/>
            <person name="Allen L.Z."/>
            <person name="Kuo A."/>
            <person name="Grigoriev I.V."/>
            <person name="Allen A.E."/>
            <person name="Hazlebeck D."/>
            <person name="Allen E.E."/>
        </authorList>
    </citation>
    <scope>NUCLEOTIDE SEQUENCE</scope>
    <source>
        <strain evidence="6">Hildebrandi</strain>
    </source>
</reference>
<dbReference type="PANTHER" id="PTHR31600:SF2">
    <property type="entry name" value="GAMETE ENRICHED GENE 10 PROTEIN-RELATED"/>
    <property type="match status" value="1"/>
</dbReference>
<dbReference type="GO" id="GO:0006355">
    <property type="term" value="P:regulation of DNA-templated transcription"/>
    <property type="evidence" value="ECO:0007669"/>
    <property type="project" value="InterPro"/>
</dbReference>
<dbReference type="SMART" id="SM00091">
    <property type="entry name" value="PAS"/>
    <property type="match status" value="3"/>
</dbReference>
<protein>
    <submittedName>
        <fullName evidence="6">Signal transduction histidine kinase</fullName>
    </submittedName>
</protein>
<keyword evidence="2" id="KW-0547">Nucleotide-binding</keyword>
<evidence type="ECO:0000256" key="2">
    <source>
        <dbReference type="ARBA" id="ARBA00022741"/>
    </source>
</evidence>
<dbReference type="Pfam" id="PF00989">
    <property type="entry name" value="PAS"/>
    <property type="match status" value="1"/>
</dbReference>
<keyword evidence="1" id="KW-0808">Transferase</keyword>
<feature type="domain" description="PAS" evidence="5">
    <location>
        <begin position="108"/>
        <end position="178"/>
    </location>
</feature>
<gene>
    <name evidence="6" type="ORF">IV203_014985</name>
</gene>
<feature type="domain" description="PAS" evidence="5">
    <location>
        <begin position="242"/>
        <end position="312"/>
    </location>
</feature>
<name>A0A9K3LA82_9STRA</name>
<dbReference type="PROSITE" id="PS50112">
    <property type="entry name" value="PAS"/>
    <property type="match status" value="2"/>
</dbReference>
<dbReference type="InterPro" id="IPR000014">
    <property type="entry name" value="PAS"/>
</dbReference>
<organism evidence="6 7">
    <name type="scientific">Nitzschia inconspicua</name>
    <dbReference type="NCBI Taxonomy" id="303405"/>
    <lineage>
        <taxon>Eukaryota</taxon>
        <taxon>Sar</taxon>
        <taxon>Stramenopiles</taxon>
        <taxon>Ochrophyta</taxon>
        <taxon>Bacillariophyta</taxon>
        <taxon>Bacillariophyceae</taxon>
        <taxon>Bacillariophycidae</taxon>
        <taxon>Bacillariales</taxon>
        <taxon>Bacillariaceae</taxon>
        <taxon>Nitzschia</taxon>
    </lineage>
</organism>
<evidence type="ECO:0000259" key="5">
    <source>
        <dbReference type="PROSITE" id="PS50112"/>
    </source>
</evidence>
<dbReference type="GO" id="GO:0016301">
    <property type="term" value="F:kinase activity"/>
    <property type="evidence" value="ECO:0007669"/>
    <property type="project" value="UniProtKB-KW"/>
</dbReference>
<dbReference type="PANTHER" id="PTHR31600">
    <property type="entry name" value="TINY MACROCYSTS PROTEIN B-RELATED"/>
    <property type="match status" value="1"/>
</dbReference>
<evidence type="ECO:0000313" key="6">
    <source>
        <dbReference type="EMBL" id="KAG7358397.1"/>
    </source>
</evidence>
<dbReference type="EMBL" id="JAGRRH010000014">
    <property type="protein sequence ID" value="KAG7358397.1"/>
    <property type="molecule type" value="Genomic_DNA"/>
</dbReference>
<keyword evidence="7" id="KW-1185">Reference proteome</keyword>
<evidence type="ECO:0000256" key="4">
    <source>
        <dbReference type="ARBA" id="ARBA00022840"/>
    </source>
</evidence>
<accession>A0A9K3LA82</accession>